<dbReference type="EMBL" id="MVDE01000010">
    <property type="protein sequence ID" value="PKQ67174.1"/>
    <property type="molecule type" value="Genomic_DNA"/>
</dbReference>
<sequence length="215" mass="24379">MRYQFCKSFIEDYYNMIKKIKCQLALLIVVLVLPTTILAQKNDVRLNIGIPLGKYGKFDHNFNGSDETNSPSFIIQLEKNWKPDLSIGAYVGYAGQKHEFNLGFDEVKYSYYRFGTVLTYELNGWLSEMNIAPDNGIEMYASVKTGLSLENRKSSISRLDGGNVPTVRTNRNNELLFDLGVLLGTRYHFSNQFGIFAELGWGNAGFFTIGTTFTL</sequence>
<dbReference type="AlphaFoldDB" id="A0A2N3I9Z9"/>
<dbReference type="Proteomes" id="UP000233618">
    <property type="component" value="Unassembled WGS sequence"/>
</dbReference>
<name>A0A2N3I9Z9_9BACT</name>
<organism evidence="1 2">
    <name type="scientific">Labilibaculum manganireducens</name>
    <dbReference type="NCBI Taxonomy" id="1940525"/>
    <lineage>
        <taxon>Bacteria</taxon>
        <taxon>Pseudomonadati</taxon>
        <taxon>Bacteroidota</taxon>
        <taxon>Bacteroidia</taxon>
        <taxon>Marinilabiliales</taxon>
        <taxon>Marinifilaceae</taxon>
        <taxon>Labilibaculum</taxon>
    </lineage>
</organism>
<evidence type="ECO:0000313" key="2">
    <source>
        <dbReference type="Proteomes" id="UP000233618"/>
    </source>
</evidence>
<accession>A0A2N3I9Z9</accession>
<protein>
    <recommendedName>
        <fullName evidence="3">Outer membrane protein beta-barrel domain-containing protein</fullName>
    </recommendedName>
</protein>
<evidence type="ECO:0000313" key="1">
    <source>
        <dbReference type="EMBL" id="PKQ67174.1"/>
    </source>
</evidence>
<evidence type="ECO:0008006" key="3">
    <source>
        <dbReference type="Google" id="ProtNLM"/>
    </source>
</evidence>
<gene>
    <name evidence="1" type="ORF">BZG01_08740</name>
</gene>
<proteinExistence type="predicted"/>
<keyword evidence="2" id="KW-1185">Reference proteome</keyword>
<comment type="caution">
    <text evidence="1">The sequence shown here is derived from an EMBL/GenBank/DDBJ whole genome shotgun (WGS) entry which is preliminary data.</text>
</comment>
<reference evidence="1 2" key="1">
    <citation type="journal article" date="2017" name="Front. Microbiol.">
        <title>Labilibaculum manganireducens gen. nov., sp. nov. and Labilibaculum filiforme sp. nov., Novel Bacteroidetes Isolated from Subsurface Sediments of the Baltic Sea.</title>
        <authorList>
            <person name="Vandieken V."/>
            <person name="Marshall I.P."/>
            <person name="Niemann H."/>
            <person name="Engelen B."/>
            <person name="Cypionka H."/>
        </authorList>
    </citation>
    <scope>NUCLEOTIDE SEQUENCE [LARGE SCALE GENOMIC DNA]</scope>
    <source>
        <strain evidence="1 2">59.10-2M</strain>
    </source>
</reference>